<gene>
    <name evidence="4" type="ORF">KUF71_015592</name>
</gene>
<dbReference type="SUPFAM" id="SSF50723">
    <property type="entry name" value="Core binding factor beta, CBF"/>
    <property type="match status" value="1"/>
</dbReference>
<comment type="caution">
    <text evidence="4">The sequence shown here is derived from an EMBL/GenBank/DDBJ whole genome shotgun (WGS) entry which is preliminary data.</text>
</comment>
<reference evidence="4" key="1">
    <citation type="submission" date="2021-07" db="EMBL/GenBank/DDBJ databases">
        <authorList>
            <person name="Catto M.A."/>
            <person name="Jacobson A."/>
            <person name="Kennedy G."/>
            <person name="Labadie P."/>
            <person name="Hunt B.G."/>
            <person name="Srinivasan R."/>
        </authorList>
    </citation>
    <scope>NUCLEOTIDE SEQUENCE</scope>
    <source>
        <strain evidence="4">PL_HMW_Pooled</strain>
        <tissue evidence="4">Head</tissue>
    </source>
</reference>
<reference evidence="4" key="2">
    <citation type="journal article" date="2023" name="BMC Genomics">
        <title>Pest status, molecular evolution, and epigenetic factors derived from the genome assembly of Frankliniella fusca, a thysanopteran phytovirus vector.</title>
        <authorList>
            <person name="Catto M.A."/>
            <person name="Labadie P.E."/>
            <person name="Jacobson A.L."/>
            <person name="Kennedy G.G."/>
            <person name="Srinivasan R."/>
            <person name="Hunt B.G."/>
        </authorList>
    </citation>
    <scope>NUCLEOTIDE SEQUENCE</scope>
    <source>
        <strain evidence="4">PL_HMW_Pooled</strain>
    </source>
</reference>
<dbReference type="AlphaFoldDB" id="A0AAE1HTX7"/>
<evidence type="ECO:0000256" key="1">
    <source>
        <dbReference type="ARBA" id="ARBA00004123"/>
    </source>
</evidence>
<dbReference type="GO" id="GO:0006357">
    <property type="term" value="P:regulation of transcription by RNA polymerase II"/>
    <property type="evidence" value="ECO:0007669"/>
    <property type="project" value="TreeGrafter"/>
</dbReference>
<protein>
    <submittedName>
        <fullName evidence="4">Protein big brother</fullName>
    </submittedName>
</protein>
<dbReference type="Proteomes" id="UP001219518">
    <property type="component" value="Unassembled WGS sequence"/>
</dbReference>
<keyword evidence="2" id="KW-0539">Nucleus</keyword>
<sequence>MHMGDPTGLAGMLPFDSIGQIGLYEQPKPRFVFKMPRVVPDQKAKFEQDELFRRLSRESDVSVCVCVRYTGYRDRPTEERQVRFQTGCREGHTEVAFVATGTNIQLVFHAGTNGYTHGDHGRDCDFEKEHGKVSASSSPQPCRPLPCHPRERHAGYTRQCTPGGLERELASLSQDYIQVAPVLLGKANIYELADVSLSVSQSLSTTSSGNSSGSRYVAIILRKAHA</sequence>
<dbReference type="Gene3D" id="2.40.250.10">
    <property type="entry name" value="Core binding factor, beta subunit"/>
    <property type="match status" value="1"/>
</dbReference>
<evidence type="ECO:0000313" key="4">
    <source>
        <dbReference type="EMBL" id="KAK3927308.1"/>
    </source>
</evidence>
<organism evidence="4 5">
    <name type="scientific">Frankliniella fusca</name>
    <dbReference type="NCBI Taxonomy" id="407009"/>
    <lineage>
        <taxon>Eukaryota</taxon>
        <taxon>Metazoa</taxon>
        <taxon>Ecdysozoa</taxon>
        <taxon>Arthropoda</taxon>
        <taxon>Hexapoda</taxon>
        <taxon>Insecta</taxon>
        <taxon>Pterygota</taxon>
        <taxon>Neoptera</taxon>
        <taxon>Paraneoptera</taxon>
        <taxon>Thysanoptera</taxon>
        <taxon>Terebrantia</taxon>
        <taxon>Thripoidea</taxon>
        <taxon>Thripidae</taxon>
        <taxon>Frankliniella</taxon>
    </lineage>
</organism>
<comment type="subcellular location">
    <subcellularLocation>
        <location evidence="1">Nucleus</location>
    </subcellularLocation>
</comment>
<dbReference type="InterPro" id="IPR003417">
    <property type="entry name" value="CBF_beta"/>
</dbReference>
<dbReference type="GO" id="GO:0016513">
    <property type="term" value="C:core-binding factor complex"/>
    <property type="evidence" value="ECO:0007669"/>
    <property type="project" value="TreeGrafter"/>
</dbReference>
<dbReference type="EMBL" id="JAHWGI010001285">
    <property type="protein sequence ID" value="KAK3927308.1"/>
    <property type="molecule type" value="Genomic_DNA"/>
</dbReference>
<dbReference type="Pfam" id="PF02312">
    <property type="entry name" value="CBF_beta"/>
    <property type="match status" value="1"/>
</dbReference>
<dbReference type="PANTHER" id="PTHR10276:SF3">
    <property type="entry name" value="CORE-BINDING FACTOR SUBUNIT BETA"/>
    <property type="match status" value="1"/>
</dbReference>
<name>A0AAE1HTX7_9NEOP</name>
<accession>A0AAE1HTX7</accession>
<proteinExistence type="inferred from homology"/>
<evidence type="ECO:0000313" key="5">
    <source>
        <dbReference type="Proteomes" id="UP001219518"/>
    </source>
</evidence>
<dbReference type="PANTHER" id="PTHR10276">
    <property type="entry name" value="CORE-BINDING FACTOR, BETA SUBUNIT"/>
    <property type="match status" value="1"/>
</dbReference>
<dbReference type="GO" id="GO:0043565">
    <property type="term" value="F:sequence-specific DNA binding"/>
    <property type="evidence" value="ECO:0007669"/>
    <property type="project" value="TreeGrafter"/>
</dbReference>
<dbReference type="InterPro" id="IPR036552">
    <property type="entry name" value="CBF_bsu_sf"/>
</dbReference>
<evidence type="ECO:0000256" key="2">
    <source>
        <dbReference type="ARBA" id="ARBA00023242"/>
    </source>
</evidence>
<dbReference type="GO" id="GO:0003713">
    <property type="term" value="F:transcription coactivator activity"/>
    <property type="evidence" value="ECO:0007669"/>
    <property type="project" value="InterPro"/>
</dbReference>
<evidence type="ECO:0000256" key="3">
    <source>
        <dbReference type="ARBA" id="ARBA00025734"/>
    </source>
</evidence>
<comment type="similarity">
    <text evidence="3">Belongs to the CBF-beta family.</text>
</comment>
<keyword evidence="5" id="KW-1185">Reference proteome</keyword>